<reference evidence="1" key="1">
    <citation type="journal article" date="2014" name="Front. Microbiol.">
        <title>High frequency of phylogenetically diverse reductive dehalogenase-homologous genes in deep subseafloor sedimentary metagenomes.</title>
        <authorList>
            <person name="Kawai M."/>
            <person name="Futagami T."/>
            <person name="Toyoda A."/>
            <person name="Takaki Y."/>
            <person name="Nishi S."/>
            <person name="Hori S."/>
            <person name="Arai W."/>
            <person name="Tsubouchi T."/>
            <person name="Morono Y."/>
            <person name="Uchiyama I."/>
            <person name="Ito T."/>
            <person name="Fujiyama A."/>
            <person name="Inagaki F."/>
            <person name="Takami H."/>
        </authorList>
    </citation>
    <scope>NUCLEOTIDE SEQUENCE</scope>
    <source>
        <strain evidence="1">Expedition CK06-06</strain>
    </source>
</reference>
<dbReference type="EMBL" id="BARS01042575">
    <property type="protein sequence ID" value="GAG30327.1"/>
    <property type="molecule type" value="Genomic_DNA"/>
</dbReference>
<gene>
    <name evidence="1" type="ORF">S01H1_64582</name>
</gene>
<evidence type="ECO:0000313" key="1">
    <source>
        <dbReference type="EMBL" id="GAG30327.1"/>
    </source>
</evidence>
<sequence length="32" mass="3526">MIAKVIWKVIKTDSGIVPESESLPIPARNAFD</sequence>
<proteinExistence type="predicted"/>
<feature type="non-terminal residue" evidence="1">
    <location>
        <position position="32"/>
    </location>
</feature>
<organism evidence="1">
    <name type="scientific">marine sediment metagenome</name>
    <dbReference type="NCBI Taxonomy" id="412755"/>
    <lineage>
        <taxon>unclassified sequences</taxon>
        <taxon>metagenomes</taxon>
        <taxon>ecological metagenomes</taxon>
    </lineage>
</organism>
<comment type="caution">
    <text evidence="1">The sequence shown here is derived from an EMBL/GenBank/DDBJ whole genome shotgun (WGS) entry which is preliminary data.</text>
</comment>
<accession>X0X4I2</accession>
<dbReference type="AlphaFoldDB" id="X0X4I2"/>
<protein>
    <submittedName>
        <fullName evidence="1">Uncharacterized protein</fullName>
    </submittedName>
</protein>
<name>X0X4I2_9ZZZZ</name>